<dbReference type="Proteomes" id="UP001193748">
    <property type="component" value="Unassembled WGS sequence"/>
</dbReference>
<accession>A0AAX0BCL2</accession>
<sequence length="41" mass="5173">MSDIFKNDWKNYLESEFQKDYYINLRKFLINEYNSKTVYPN</sequence>
<reference evidence="1" key="2">
    <citation type="journal article" date="2022" name="Nat. Biotechnol.">
        <title>Carbon-negative production of acetone and isopropanol by gas fermentation at industrial pilot scale.</title>
        <authorList>
            <person name="Liew F.E."/>
            <person name="Nogle R."/>
            <person name="Abdalla T."/>
            <person name="Rasor B.J."/>
            <person name="Canter C."/>
            <person name="Jensen R.O."/>
            <person name="Wang L."/>
            <person name="Strutz J."/>
            <person name="Chirania P."/>
            <person name="De Tissera S."/>
            <person name="Mueller A.P."/>
            <person name="Ruan Z."/>
            <person name="Gao A."/>
            <person name="Tran L."/>
            <person name="Engle N.L."/>
            <person name="Bromley J.C."/>
            <person name="Daniell J."/>
            <person name="Conrado R."/>
            <person name="Tschaplinski T.J."/>
            <person name="Giannone R.J."/>
            <person name="Hettich R.L."/>
            <person name="Karim A.S."/>
            <person name="Simpson S.D."/>
            <person name="Brown S.D."/>
            <person name="Leang C."/>
            <person name="Jewett M.C."/>
            <person name="Kopke M."/>
        </authorList>
    </citation>
    <scope>NUCLEOTIDE SEQUENCE</scope>
    <source>
        <strain evidence="1">DJ080</strain>
    </source>
</reference>
<dbReference type="AlphaFoldDB" id="A0AAX0BCL2"/>
<feature type="non-terminal residue" evidence="1">
    <location>
        <position position="41"/>
    </location>
</feature>
<dbReference type="Gene3D" id="3.40.470.10">
    <property type="entry name" value="Uracil-DNA glycosylase-like domain"/>
    <property type="match status" value="1"/>
</dbReference>
<dbReference type="InterPro" id="IPR036895">
    <property type="entry name" value="Uracil-DNA_glycosylase-like_sf"/>
</dbReference>
<evidence type="ECO:0000313" key="2">
    <source>
        <dbReference type="Proteomes" id="UP001193748"/>
    </source>
</evidence>
<reference evidence="1" key="1">
    <citation type="submission" date="2020-05" db="EMBL/GenBank/DDBJ databases">
        <authorList>
            <person name="Brown S."/>
            <person name="Huntemann M."/>
            <person name="Clum A."/>
            <person name="Spunde A."/>
            <person name="Palaniappan K."/>
            <person name="Ritter S."/>
            <person name="Mikhailova N."/>
            <person name="Chen I.-M."/>
            <person name="Stamatis D."/>
            <person name="Reddy T."/>
            <person name="O'Malley R."/>
            <person name="Daum C."/>
            <person name="Shapiro N."/>
            <person name="Ivanova N."/>
            <person name="Kyrpides N."/>
            <person name="Woyke T."/>
        </authorList>
    </citation>
    <scope>NUCLEOTIDE SEQUENCE</scope>
    <source>
        <strain evidence="1">DJ080</strain>
    </source>
</reference>
<dbReference type="EMBL" id="JABSWW010000001">
    <property type="protein sequence ID" value="NRT92238.1"/>
    <property type="molecule type" value="Genomic_DNA"/>
</dbReference>
<organism evidence="1 2">
    <name type="scientific">Clostridium beijerinckii</name>
    <name type="common">Clostridium MP</name>
    <dbReference type="NCBI Taxonomy" id="1520"/>
    <lineage>
        <taxon>Bacteria</taxon>
        <taxon>Bacillati</taxon>
        <taxon>Bacillota</taxon>
        <taxon>Clostridia</taxon>
        <taxon>Eubacteriales</taxon>
        <taxon>Clostridiaceae</taxon>
        <taxon>Clostridium</taxon>
    </lineage>
</organism>
<name>A0AAX0BCL2_CLOBE</name>
<evidence type="ECO:0000313" key="1">
    <source>
        <dbReference type="EMBL" id="NRT92238.1"/>
    </source>
</evidence>
<proteinExistence type="predicted"/>
<protein>
    <submittedName>
        <fullName evidence="1">Uracil DNA glycosylase</fullName>
    </submittedName>
</protein>
<gene>
    <name evidence="1" type="ORF">B0H41_005917</name>
</gene>
<comment type="caution">
    <text evidence="1">The sequence shown here is derived from an EMBL/GenBank/DDBJ whole genome shotgun (WGS) entry which is preliminary data.</text>
</comment>
<dbReference type="SUPFAM" id="SSF52141">
    <property type="entry name" value="Uracil-DNA glycosylase-like"/>
    <property type="match status" value="1"/>
</dbReference>